<dbReference type="InterPro" id="IPR036365">
    <property type="entry name" value="PGBD-like_sf"/>
</dbReference>
<dbReference type="InterPro" id="IPR036366">
    <property type="entry name" value="PGBDSf"/>
</dbReference>
<gene>
    <name evidence="6" type="ORF">HCA78_08470</name>
</gene>
<dbReference type="GO" id="GO:0006508">
    <property type="term" value="P:proteolysis"/>
    <property type="evidence" value="ECO:0007669"/>
    <property type="project" value="UniProtKB-KW"/>
</dbReference>
<dbReference type="SUPFAM" id="SSF47090">
    <property type="entry name" value="PGBD-like"/>
    <property type="match status" value="2"/>
</dbReference>
<accession>A0A842D1A9</accession>
<reference evidence="6 7" key="1">
    <citation type="submission" date="2020-03" db="EMBL/GenBank/DDBJ databases">
        <title>Soil Listeria distribution.</title>
        <authorList>
            <person name="Liao J."/>
            <person name="Wiedmann M."/>
        </authorList>
    </citation>
    <scope>NUCLEOTIDE SEQUENCE [LARGE SCALE GENOMIC DNA]</scope>
    <source>
        <strain evidence="6 7">FSL L7-0435</strain>
    </source>
</reference>
<dbReference type="InterPro" id="IPR002477">
    <property type="entry name" value="Peptidoglycan-bd-like"/>
</dbReference>
<evidence type="ECO:0000256" key="2">
    <source>
        <dbReference type="ARBA" id="ARBA00022670"/>
    </source>
</evidence>
<dbReference type="Pfam" id="PF01471">
    <property type="entry name" value="PG_binding_1"/>
    <property type="match status" value="2"/>
</dbReference>
<dbReference type="InterPro" id="IPR000064">
    <property type="entry name" value="NLP_P60_dom"/>
</dbReference>
<dbReference type="Gene3D" id="1.10.101.10">
    <property type="entry name" value="PGBD-like superfamily/PGBD"/>
    <property type="match status" value="2"/>
</dbReference>
<dbReference type="SUPFAM" id="SSF54001">
    <property type="entry name" value="Cysteine proteinases"/>
    <property type="match status" value="1"/>
</dbReference>
<dbReference type="RefSeq" id="WP_185533244.1">
    <property type="nucleotide sequence ID" value="NZ_JAARWW010000003.1"/>
</dbReference>
<evidence type="ECO:0000313" key="7">
    <source>
        <dbReference type="Proteomes" id="UP000546806"/>
    </source>
</evidence>
<dbReference type="GO" id="GO:0008234">
    <property type="term" value="F:cysteine-type peptidase activity"/>
    <property type="evidence" value="ECO:0007669"/>
    <property type="project" value="UniProtKB-KW"/>
</dbReference>
<proteinExistence type="inferred from homology"/>
<evidence type="ECO:0000256" key="4">
    <source>
        <dbReference type="ARBA" id="ARBA00022807"/>
    </source>
</evidence>
<keyword evidence="4" id="KW-0788">Thiol protease</keyword>
<dbReference type="InterPro" id="IPR038765">
    <property type="entry name" value="Papain-like_cys_pep_sf"/>
</dbReference>
<dbReference type="Pfam" id="PF00877">
    <property type="entry name" value="NLPC_P60"/>
    <property type="match status" value="1"/>
</dbReference>
<dbReference type="EMBL" id="JAARWW010000003">
    <property type="protein sequence ID" value="MBC2003797.1"/>
    <property type="molecule type" value="Genomic_DNA"/>
</dbReference>
<feature type="domain" description="NlpC/P60" evidence="5">
    <location>
        <begin position="157"/>
        <end position="289"/>
    </location>
</feature>
<dbReference type="Gene3D" id="3.90.1720.10">
    <property type="entry name" value="endopeptidase domain like (from Nostoc punctiforme)"/>
    <property type="match status" value="1"/>
</dbReference>
<dbReference type="Proteomes" id="UP000546806">
    <property type="component" value="Unassembled WGS sequence"/>
</dbReference>
<dbReference type="PROSITE" id="PS51935">
    <property type="entry name" value="NLPC_P60"/>
    <property type="match status" value="1"/>
</dbReference>
<evidence type="ECO:0000256" key="3">
    <source>
        <dbReference type="ARBA" id="ARBA00022801"/>
    </source>
</evidence>
<keyword evidence="2" id="KW-0645">Protease</keyword>
<sequence length="289" mass="30723">MTTELVKPIHAQAVAMPTVQMGASGDAVKTLQNALNSRGYKLLADGSFGQLTKNAVINFQSRNGLYQDGIVATKTWAALGYTGTTSTAAMPIVQIGARGDAVKTLQNALNARGYKLLADGSFGQLTKNAVINFQAKNGLYQDGIVAAKTWAALGYGSTSTGQVGARTQKIIDYVNSKVGTSYERGRCQAFVRESYEKAGIVATTNAVSAKIAADRWTKSTSQSNIPIGACVYFKGTEANSYLGHVGIYVGNGNIVHATDGKVLKQQLSYMTQHGFPFRSWGYQAGVQPN</sequence>
<dbReference type="AlphaFoldDB" id="A0A842D1A9"/>
<name>A0A842D1A9_9LIST</name>
<comment type="similarity">
    <text evidence="1">Belongs to the peptidase C40 family.</text>
</comment>
<evidence type="ECO:0000256" key="1">
    <source>
        <dbReference type="ARBA" id="ARBA00007074"/>
    </source>
</evidence>
<organism evidence="6 7">
    <name type="scientific">Listeria booriae</name>
    <dbReference type="NCBI Taxonomy" id="1552123"/>
    <lineage>
        <taxon>Bacteria</taxon>
        <taxon>Bacillati</taxon>
        <taxon>Bacillota</taxon>
        <taxon>Bacilli</taxon>
        <taxon>Bacillales</taxon>
        <taxon>Listeriaceae</taxon>
        <taxon>Listeria</taxon>
    </lineage>
</organism>
<keyword evidence="3" id="KW-0378">Hydrolase</keyword>
<evidence type="ECO:0000259" key="5">
    <source>
        <dbReference type="PROSITE" id="PS51935"/>
    </source>
</evidence>
<comment type="caution">
    <text evidence="6">The sequence shown here is derived from an EMBL/GenBank/DDBJ whole genome shotgun (WGS) entry which is preliminary data.</text>
</comment>
<evidence type="ECO:0000313" key="6">
    <source>
        <dbReference type="EMBL" id="MBC2003797.1"/>
    </source>
</evidence>
<protein>
    <recommendedName>
        <fullName evidence="5">NlpC/P60 domain-containing protein</fullName>
    </recommendedName>
</protein>